<keyword evidence="1" id="KW-0472">Membrane</keyword>
<gene>
    <name evidence="3" type="ORF">JCM19275_17</name>
    <name evidence="2" type="ORF">JCM19314_106</name>
</gene>
<evidence type="ECO:0000256" key="1">
    <source>
        <dbReference type="SAM" id="Phobius"/>
    </source>
</evidence>
<keyword evidence="1" id="KW-1133">Transmembrane helix</keyword>
<dbReference type="EMBL" id="BBNT01000022">
    <property type="protein sequence ID" value="GAL77066.1"/>
    <property type="molecule type" value="Genomic_DNA"/>
</dbReference>
<keyword evidence="1" id="KW-0812">Transmembrane</keyword>
<dbReference type="AlphaFoldDB" id="A0A090WJ99"/>
<feature type="transmembrane region" description="Helical" evidence="1">
    <location>
        <begin position="6"/>
        <end position="28"/>
    </location>
</feature>
<dbReference type="EMBL" id="BBMM01000007">
    <property type="protein sequence ID" value="GAL00880.1"/>
    <property type="molecule type" value="Genomic_DNA"/>
</dbReference>
<dbReference type="Proteomes" id="UP000029226">
    <property type="component" value="Unassembled WGS sequence"/>
</dbReference>
<sequence>MTILYFIVQSIITLIIGMIIIAGIVIFYPDLLEGLNIKLNGTQL</sequence>
<proteinExistence type="predicted"/>
<evidence type="ECO:0000313" key="5">
    <source>
        <dbReference type="Proteomes" id="UP000029647"/>
    </source>
</evidence>
<organism evidence="3 5">
    <name type="scientific">Nonlabens ulvanivorans</name>
    <name type="common">Persicivirga ulvanivorans</name>
    <dbReference type="NCBI Taxonomy" id="906888"/>
    <lineage>
        <taxon>Bacteria</taxon>
        <taxon>Pseudomonadati</taxon>
        <taxon>Bacteroidota</taxon>
        <taxon>Flavobacteriia</taxon>
        <taxon>Flavobacteriales</taxon>
        <taxon>Flavobacteriaceae</taxon>
        <taxon>Nonlabens</taxon>
    </lineage>
</organism>
<name>A0A090WJ99_NONUL</name>
<evidence type="ECO:0000313" key="3">
    <source>
        <dbReference type="EMBL" id="GAL77066.1"/>
    </source>
</evidence>
<protein>
    <submittedName>
        <fullName evidence="3">Uncharacterized protein</fullName>
    </submittedName>
</protein>
<evidence type="ECO:0000313" key="2">
    <source>
        <dbReference type="EMBL" id="GAL00880.1"/>
    </source>
</evidence>
<dbReference type="Proteomes" id="UP000029647">
    <property type="component" value="Unassembled WGS sequence"/>
</dbReference>
<accession>A0A090WJ99</accession>
<evidence type="ECO:0000313" key="4">
    <source>
        <dbReference type="Proteomes" id="UP000029226"/>
    </source>
</evidence>
<reference evidence="4 5" key="1">
    <citation type="journal article" date="2014" name="Genome Announc.">
        <title>Draft Genome Sequences of Marine Flavobacterium Nonlabens Strains NR17, NR24, NR27, NR32, NR33, and Ara13.</title>
        <authorList>
            <person name="Nakanishi M."/>
            <person name="Meirelles P."/>
            <person name="Suzuki R."/>
            <person name="Takatani N."/>
            <person name="Mino S."/>
            <person name="Suda W."/>
            <person name="Oshima K."/>
            <person name="Hattori M."/>
            <person name="Ohkuma M."/>
            <person name="Hosokawa M."/>
            <person name="Miyashita K."/>
            <person name="Thompson F.L."/>
            <person name="Niwa A."/>
            <person name="Sawabe T."/>
            <person name="Sawabe T."/>
        </authorList>
    </citation>
    <scope>NUCLEOTIDE SEQUENCE [LARGE SCALE GENOMIC DNA]</scope>
    <source>
        <strain evidence="3">JCM 19275</strain>
        <strain evidence="2">JCM 19314</strain>
        <strain evidence="5">JCM19275</strain>
        <strain evidence="4">JCM19314</strain>
    </source>
</reference>
<comment type="caution">
    <text evidence="3">The sequence shown here is derived from an EMBL/GenBank/DDBJ whole genome shotgun (WGS) entry which is preliminary data.</text>
</comment>